<dbReference type="PANTHER" id="PTHR33692:SF1">
    <property type="entry name" value="RIBOSOME MATURATION FACTOR RIMM"/>
    <property type="match status" value="1"/>
</dbReference>
<keyword evidence="2" id="KW-0690">Ribosome biogenesis</keyword>
<reference evidence="6" key="1">
    <citation type="journal article" date="2014" name="Genome Announc.">
        <title>Draft Genome Sequences of Three Alkaliphilic Bacillus Strains, Bacillus wakoensis JCM 9140T, Bacillus akibai JCM 9157T, and Bacillus hemicellulosilyticus JCM 9152T.</title>
        <authorList>
            <person name="Yuki M."/>
            <person name="Oshima K."/>
            <person name="Suda W."/>
            <person name="Oshida Y."/>
            <person name="Kitamura K."/>
            <person name="Iida T."/>
            <person name="Hattori M."/>
            <person name="Ohkuma M."/>
        </authorList>
    </citation>
    <scope>NUCLEOTIDE SEQUENCE [LARGE SCALE GENOMIC DNA]</scope>
    <source>
        <strain evidence="6">JCM 9152</strain>
    </source>
</reference>
<dbReference type="InterPro" id="IPR036976">
    <property type="entry name" value="RimM_N_sf"/>
</dbReference>
<keyword evidence="4" id="KW-0143">Chaperone</keyword>
<protein>
    <submittedName>
        <fullName evidence="6">16S rRNA processing protein RimM</fullName>
    </submittedName>
</protein>
<dbReference type="STRING" id="1236971.JCM9152_565"/>
<organism evidence="6 7">
    <name type="scientific">Halalkalibacter hemicellulosilyticusJCM 9152</name>
    <dbReference type="NCBI Taxonomy" id="1236971"/>
    <lineage>
        <taxon>Bacteria</taxon>
        <taxon>Bacillati</taxon>
        <taxon>Bacillota</taxon>
        <taxon>Bacilli</taxon>
        <taxon>Bacillales</taxon>
        <taxon>Bacillaceae</taxon>
        <taxon>Halalkalibacter</taxon>
    </lineage>
</organism>
<evidence type="ECO:0000313" key="7">
    <source>
        <dbReference type="Proteomes" id="UP000018895"/>
    </source>
</evidence>
<accession>W4QB30</accession>
<evidence type="ECO:0000259" key="5">
    <source>
        <dbReference type="Pfam" id="PF01782"/>
    </source>
</evidence>
<evidence type="ECO:0000256" key="3">
    <source>
        <dbReference type="ARBA" id="ARBA00022552"/>
    </source>
</evidence>
<keyword evidence="7" id="KW-1185">Reference proteome</keyword>
<proteinExistence type="predicted"/>
<keyword evidence="3" id="KW-0698">rRNA processing</keyword>
<dbReference type="Gene3D" id="2.40.30.60">
    <property type="entry name" value="RimM"/>
    <property type="match status" value="1"/>
</dbReference>
<dbReference type="EMBL" id="BAUU01000003">
    <property type="protein sequence ID" value="GAE29220.1"/>
    <property type="molecule type" value="Genomic_DNA"/>
</dbReference>
<feature type="domain" description="RimM N-terminal" evidence="5">
    <location>
        <begin position="8"/>
        <end position="89"/>
    </location>
</feature>
<dbReference type="AlphaFoldDB" id="W4QB30"/>
<dbReference type="Proteomes" id="UP000018895">
    <property type="component" value="Unassembled WGS sequence"/>
</dbReference>
<dbReference type="InterPro" id="IPR009000">
    <property type="entry name" value="Transl_B-barrel_sf"/>
</dbReference>
<comment type="caution">
    <text evidence="6">The sequence shown here is derived from an EMBL/GenBank/DDBJ whole genome shotgun (WGS) entry which is preliminary data.</text>
</comment>
<sequence length="120" mass="13819">MAEDWFRVGKVVNTHGVRGEVRVISSTDFSDERYAVGSELMIRLQTNEEVSVTVSHHRIHKQFDLLQFEGYSSINDVEKFKGCTLYVSSQYLTDLDEDEYYYYEIIGCSIMTDQGATIGR</sequence>
<dbReference type="InterPro" id="IPR002676">
    <property type="entry name" value="RimM_N"/>
</dbReference>
<keyword evidence="1" id="KW-0963">Cytoplasm</keyword>
<dbReference type="PANTHER" id="PTHR33692">
    <property type="entry name" value="RIBOSOME MATURATION FACTOR RIMM"/>
    <property type="match status" value="1"/>
</dbReference>
<dbReference type="InterPro" id="IPR011961">
    <property type="entry name" value="RimM"/>
</dbReference>
<name>W4QB30_9BACI</name>
<evidence type="ECO:0000256" key="1">
    <source>
        <dbReference type="ARBA" id="ARBA00022490"/>
    </source>
</evidence>
<dbReference type="Pfam" id="PF01782">
    <property type="entry name" value="RimM"/>
    <property type="match status" value="1"/>
</dbReference>
<evidence type="ECO:0000256" key="4">
    <source>
        <dbReference type="ARBA" id="ARBA00023186"/>
    </source>
</evidence>
<gene>
    <name evidence="6" type="ORF">JCM9152_565</name>
</gene>
<dbReference type="SUPFAM" id="SSF50447">
    <property type="entry name" value="Translation proteins"/>
    <property type="match status" value="1"/>
</dbReference>
<dbReference type="GO" id="GO:0043022">
    <property type="term" value="F:ribosome binding"/>
    <property type="evidence" value="ECO:0007669"/>
    <property type="project" value="InterPro"/>
</dbReference>
<evidence type="ECO:0000313" key="6">
    <source>
        <dbReference type="EMBL" id="GAE29220.1"/>
    </source>
</evidence>
<evidence type="ECO:0000256" key="2">
    <source>
        <dbReference type="ARBA" id="ARBA00022517"/>
    </source>
</evidence>
<dbReference type="GO" id="GO:0005840">
    <property type="term" value="C:ribosome"/>
    <property type="evidence" value="ECO:0007669"/>
    <property type="project" value="InterPro"/>
</dbReference>
<dbReference type="GO" id="GO:0006364">
    <property type="term" value="P:rRNA processing"/>
    <property type="evidence" value="ECO:0007669"/>
    <property type="project" value="UniProtKB-KW"/>
</dbReference>
<dbReference type="NCBIfam" id="TIGR02273">
    <property type="entry name" value="16S_RimM"/>
    <property type="match status" value="1"/>
</dbReference>